<dbReference type="SUPFAM" id="SSF51735">
    <property type="entry name" value="NAD(P)-binding Rossmann-fold domains"/>
    <property type="match status" value="1"/>
</dbReference>
<sequence>MKVEGIAAVVTGAASGLGAATARALAASGARVALLDLNAEAAAATAREIGGIALPCDVADAGSAEAAVAQAAAEHGVARILVNCAGICPAAKVVGRNGPASLDGFARVIQINLIGTFNMMRLVAAGAAGLDPLEGGERGVIVSTASIAAYEGQIGQAGYAASKAGVVGLTLPVARELAPLGIRVCAIAPGMFETPMVQGLPEEVQASLGAAVPFPSRFGRPEEYARLVLAILDNPMLNGETIRLDGALRMQAR</sequence>
<evidence type="ECO:0000313" key="3">
    <source>
        <dbReference type="EMBL" id="MDQ0449850.1"/>
    </source>
</evidence>
<proteinExistence type="inferred from homology"/>
<dbReference type="PROSITE" id="PS00061">
    <property type="entry name" value="ADH_SHORT"/>
    <property type="match status" value="1"/>
</dbReference>
<dbReference type="PRINTS" id="PR00080">
    <property type="entry name" value="SDRFAMILY"/>
</dbReference>
<accession>A0ABU0I5G8</accession>
<comment type="caution">
    <text evidence="3">The sequence shown here is derived from an EMBL/GenBank/DDBJ whole genome shotgun (WGS) entry which is preliminary data.</text>
</comment>
<dbReference type="Gene3D" id="3.40.50.720">
    <property type="entry name" value="NAD(P)-binding Rossmann-like Domain"/>
    <property type="match status" value="1"/>
</dbReference>
<gene>
    <name evidence="3" type="ORF">QO012_004373</name>
</gene>
<dbReference type="EMBL" id="JAUSVP010000018">
    <property type="protein sequence ID" value="MDQ0449850.1"/>
    <property type="molecule type" value="Genomic_DNA"/>
</dbReference>
<dbReference type="Pfam" id="PF00106">
    <property type="entry name" value="adh_short"/>
    <property type="match status" value="1"/>
</dbReference>
<keyword evidence="4" id="KW-1185">Reference proteome</keyword>
<evidence type="ECO:0000256" key="1">
    <source>
        <dbReference type="ARBA" id="ARBA00023002"/>
    </source>
</evidence>
<dbReference type="RefSeq" id="WP_238206357.1">
    <property type="nucleotide sequence ID" value="NZ_BPQE01000026.1"/>
</dbReference>
<protein>
    <submittedName>
        <fullName evidence="3">NAD(P)-dependent dehydrogenase (Short-subunit alcohol dehydrogenase family)</fullName>
    </submittedName>
</protein>
<name>A0ABU0I5G8_9HYPH</name>
<dbReference type="InterPro" id="IPR036291">
    <property type="entry name" value="NAD(P)-bd_dom_sf"/>
</dbReference>
<dbReference type="PANTHER" id="PTHR43658:SF8">
    <property type="entry name" value="17-BETA-HYDROXYSTEROID DEHYDROGENASE 14-RELATED"/>
    <property type="match status" value="1"/>
</dbReference>
<dbReference type="Proteomes" id="UP001231124">
    <property type="component" value="Unassembled WGS sequence"/>
</dbReference>
<organism evidence="3 4">
    <name type="scientific">Methylobacterium aerolatum</name>
    <dbReference type="NCBI Taxonomy" id="418708"/>
    <lineage>
        <taxon>Bacteria</taxon>
        <taxon>Pseudomonadati</taxon>
        <taxon>Pseudomonadota</taxon>
        <taxon>Alphaproteobacteria</taxon>
        <taxon>Hyphomicrobiales</taxon>
        <taxon>Methylobacteriaceae</taxon>
        <taxon>Methylobacterium</taxon>
    </lineage>
</organism>
<evidence type="ECO:0000256" key="2">
    <source>
        <dbReference type="RuleBase" id="RU000363"/>
    </source>
</evidence>
<dbReference type="InterPro" id="IPR020904">
    <property type="entry name" value="Sc_DH/Rdtase_CS"/>
</dbReference>
<dbReference type="PRINTS" id="PR00081">
    <property type="entry name" value="GDHRDH"/>
</dbReference>
<dbReference type="InterPro" id="IPR002347">
    <property type="entry name" value="SDR_fam"/>
</dbReference>
<dbReference type="PANTHER" id="PTHR43658">
    <property type="entry name" value="SHORT-CHAIN DEHYDROGENASE/REDUCTASE"/>
    <property type="match status" value="1"/>
</dbReference>
<reference evidence="3 4" key="1">
    <citation type="submission" date="2023-07" db="EMBL/GenBank/DDBJ databases">
        <title>Genomic Encyclopedia of Type Strains, Phase IV (KMG-IV): sequencing the most valuable type-strain genomes for metagenomic binning, comparative biology and taxonomic classification.</title>
        <authorList>
            <person name="Goeker M."/>
        </authorList>
    </citation>
    <scope>NUCLEOTIDE SEQUENCE [LARGE SCALE GENOMIC DNA]</scope>
    <source>
        <strain evidence="3 4">DSM 19013</strain>
    </source>
</reference>
<evidence type="ECO:0000313" key="4">
    <source>
        <dbReference type="Proteomes" id="UP001231124"/>
    </source>
</evidence>
<keyword evidence="1" id="KW-0560">Oxidoreductase</keyword>
<comment type="similarity">
    <text evidence="2">Belongs to the short-chain dehydrogenases/reductases (SDR) family.</text>
</comment>